<dbReference type="InterPro" id="IPR012338">
    <property type="entry name" value="Beta-lactam/transpept-like"/>
</dbReference>
<name>A0ABY8MHW1_9SPIO</name>
<evidence type="ECO:0000256" key="4">
    <source>
        <dbReference type="SAM" id="MobiDB-lite"/>
    </source>
</evidence>
<accession>A0ABY8MHW1</accession>
<keyword evidence="9" id="KW-1185">Reference proteome</keyword>
<dbReference type="InterPro" id="IPR001460">
    <property type="entry name" value="PCN-bd_Tpept"/>
</dbReference>
<feature type="transmembrane region" description="Helical" evidence="5">
    <location>
        <begin position="33"/>
        <end position="51"/>
    </location>
</feature>
<evidence type="ECO:0000256" key="5">
    <source>
        <dbReference type="SAM" id="Phobius"/>
    </source>
</evidence>
<dbReference type="InterPro" id="IPR036138">
    <property type="entry name" value="PBP_dimer_sf"/>
</dbReference>
<evidence type="ECO:0000313" key="8">
    <source>
        <dbReference type="EMBL" id="WGK68788.1"/>
    </source>
</evidence>
<evidence type="ECO:0000313" key="9">
    <source>
        <dbReference type="Proteomes" id="UP001228690"/>
    </source>
</evidence>
<dbReference type="SUPFAM" id="SSF54184">
    <property type="entry name" value="Penicillin-binding protein 2x (pbp-2x), c-terminal domain"/>
    <property type="match status" value="1"/>
</dbReference>
<keyword evidence="3 5" id="KW-0472">Membrane</keyword>
<feature type="region of interest" description="Disordered" evidence="4">
    <location>
        <begin position="652"/>
        <end position="702"/>
    </location>
</feature>
<reference evidence="8 9" key="1">
    <citation type="submission" date="2023-04" db="EMBL/GenBank/DDBJ databases">
        <title>Spirochaete genome identified in red abalone sample constitutes a novel genus.</title>
        <authorList>
            <person name="Sharma S.P."/>
            <person name="Purcell C.M."/>
            <person name="Hyde J.R."/>
            <person name="Severin A.J."/>
        </authorList>
    </citation>
    <scope>NUCLEOTIDE SEQUENCE [LARGE SCALE GENOMIC DNA]</scope>
    <source>
        <strain evidence="8 9">SP-2023</strain>
    </source>
</reference>
<feature type="domain" description="Penicillin-binding protein transpeptidase" evidence="6">
    <location>
        <begin position="259"/>
        <end position="567"/>
    </location>
</feature>
<dbReference type="Gene3D" id="3.90.1310.10">
    <property type="entry name" value="Penicillin-binding protein 2a (Domain 2)"/>
    <property type="match status" value="1"/>
</dbReference>
<proteinExistence type="predicted"/>
<dbReference type="PANTHER" id="PTHR30627:SF1">
    <property type="entry name" value="PEPTIDOGLYCAN D,D-TRANSPEPTIDASE FTSI"/>
    <property type="match status" value="1"/>
</dbReference>
<feature type="compositionally biased region" description="Low complexity" evidence="4">
    <location>
        <begin position="693"/>
        <end position="702"/>
    </location>
</feature>
<dbReference type="SUPFAM" id="SSF56601">
    <property type="entry name" value="beta-lactamase/transpeptidase-like"/>
    <property type="match status" value="1"/>
</dbReference>
<evidence type="ECO:0000259" key="6">
    <source>
        <dbReference type="Pfam" id="PF00905"/>
    </source>
</evidence>
<feature type="compositionally biased region" description="Polar residues" evidence="4">
    <location>
        <begin position="662"/>
        <end position="674"/>
    </location>
</feature>
<keyword evidence="2" id="KW-0378">Hydrolase</keyword>
<dbReference type="Gene3D" id="3.40.710.10">
    <property type="entry name" value="DD-peptidase/beta-lactamase superfamily"/>
    <property type="match status" value="1"/>
</dbReference>
<dbReference type="EMBL" id="CP123443">
    <property type="protein sequence ID" value="WGK68788.1"/>
    <property type="molecule type" value="Genomic_DNA"/>
</dbReference>
<keyword evidence="2" id="KW-0645">Protease</keyword>
<evidence type="ECO:0000256" key="3">
    <source>
        <dbReference type="ARBA" id="ARBA00023136"/>
    </source>
</evidence>
<dbReference type="RefSeq" id="WP_326926974.1">
    <property type="nucleotide sequence ID" value="NZ_CP123443.1"/>
</dbReference>
<feature type="domain" description="Penicillin-binding protein dimerisation" evidence="7">
    <location>
        <begin position="73"/>
        <end position="217"/>
    </location>
</feature>
<keyword evidence="5" id="KW-1133">Transmembrane helix</keyword>
<dbReference type="PANTHER" id="PTHR30627">
    <property type="entry name" value="PEPTIDOGLYCAN D,D-TRANSPEPTIDASE"/>
    <property type="match status" value="1"/>
</dbReference>
<organism evidence="8 9">
    <name type="scientific">Candidatus Haliotispira prima</name>
    <dbReference type="NCBI Taxonomy" id="3034016"/>
    <lineage>
        <taxon>Bacteria</taxon>
        <taxon>Pseudomonadati</taxon>
        <taxon>Spirochaetota</taxon>
        <taxon>Spirochaetia</taxon>
        <taxon>Spirochaetales</taxon>
        <taxon>Spirochaetaceae</taxon>
        <taxon>Candidatus Haliotispira</taxon>
    </lineage>
</organism>
<dbReference type="InterPro" id="IPR050515">
    <property type="entry name" value="Beta-lactam/transpept"/>
</dbReference>
<dbReference type="Proteomes" id="UP001228690">
    <property type="component" value="Chromosome"/>
</dbReference>
<keyword evidence="2" id="KW-0121">Carboxypeptidase</keyword>
<evidence type="ECO:0000256" key="1">
    <source>
        <dbReference type="ARBA" id="ARBA00004370"/>
    </source>
</evidence>
<sequence length="702" mass="78782">MTIIAGFGHIPGIFHTEVPLPEGWRMSYSNRILIFYIVVAFLLTVMVLGKFSDLMLREESSGYNSIKTKPQVVRGSIFDRNGKLLANQIKRHSLDVWLPSVRDFRLSSRIIAPILKMDAEQLYQRLMNSQRNYMWIKRFLSEREAEELGKHIARGELSGFKLSEEYKRYYPLGELASHLIGFTNIDNVGLDGVERSLESWLNPKDSEIPDGISSSGNSRHNVLYGNKVYLSIDIDTQYIIDKIARKTMIATKADYLVSMLMDARTGALVAFVSLPEYDPNLFNRYPNEVLRNQAISTAYEPGSVFKIYTMAAMLDEKALNVNHIFDINTVYDPPAFQRNNIQPIRDVTLHGALSATEVLIYSSNVGMATASENISREALYNKLRLFGFSKTTGIQLPGESNGILKRSSQWSIRSKPTIAFGQEIGVSAIQMVRAATVFTNGGMLLAPIIIDRIEEPNGDIRLQSSRQPEYEVISPITAKNMLLMMEQVVASDLGTMRGSRVEGLRISGKSGTAQVINPKTRQYYPERVNSSAIAIFPTDDPHFILYINIFNPKSKVRYGGRLVSPMVTEAISELTTHYNLPLKGNRIAYFNEDVQTLIDKELQKTHKQSLSRSLQQLPDLRGLPKRKLLPLLHIPGLIVQIIGEGHVMRQNLPPGTELPQVQVRTRTQNQDQDGSGSGPVGSGQTSPPDSEPEPLLLKVWLQ</sequence>
<dbReference type="Pfam" id="PF00905">
    <property type="entry name" value="Transpeptidase"/>
    <property type="match status" value="1"/>
</dbReference>
<dbReference type="Gene3D" id="3.30.450.330">
    <property type="match status" value="1"/>
</dbReference>
<evidence type="ECO:0000259" key="7">
    <source>
        <dbReference type="Pfam" id="PF03717"/>
    </source>
</evidence>
<gene>
    <name evidence="8" type="ORF">P0082_09905</name>
</gene>
<keyword evidence="5" id="KW-0812">Transmembrane</keyword>
<dbReference type="InterPro" id="IPR005311">
    <property type="entry name" value="PBP_dimer"/>
</dbReference>
<evidence type="ECO:0000256" key="2">
    <source>
        <dbReference type="ARBA" id="ARBA00022645"/>
    </source>
</evidence>
<dbReference type="Pfam" id="PF03717">
    <property type="entry name" value="PBP_dimer"/>
    <property type="match status" value="1"/>
</dbReference>
<protein>
    <submittedName>
        <fullName evidence="8">Penicillin-binding protein 2</fullName>
    </submittedName>
</protein>
<dbReference type="SUPFAM" id="SSF56519">
    <property type="entry name" value="Penicillin binding protein dimerisation domain"/>
    <property type="match status" value="1"/>
</dbReference>
<comment type="subcellular location">
    <subcellularLocation>
        <location evidence="1">Membrane</location>
    </subcellularLocation>
</comment>